<feature type="region of interest" description="Disordered" evidence="1">
    <location>
        <begin position="1"/>
        <end position="23"/>
    </location>
</feature>
<evidence type="ECO:0000313" key="3">
    <source>
        <dbReference type="Proteomes" id="UP000244722"/>
    </source>
</evidence>
<protein>
    <submittedName>
        <fullName evidence="2">Uncharacterized protein</fullName>
    </submittedName>
</protein>
<dbReference type="Proteomes" id="UP000244722">
    <property type="component" value="Unassembled WGS sequence"/>
</dbReference>
<dbReference type="AlphaFoldDB" id="A0A2T6ZAT0"/>
<proteinExistence type="predicted"/>
<evidence type="ECO:0000256" key="1">
    <source>
        <dbReference type="SAM" id="MobiDB-lite"/>
    </source>
</evidence>
<evidence type="ECO:0000313" key="2">
    <source>
        <dbReference type="EMBL" id="PUU72602.1"/>
    </source>
</evidence>
<name>A0A2T6ZAT0_TUBBO</name>
<keyword evidence="3" id="KW-1185">Reference proteome</keyword>
<gene>
    <name evidence="2" type="ORF">B9Z19DRAFT_647528</name>
</gene>
<organism evidence="2 3">
    <name type="scientific">Tuber borchii</name>
    <name type="common">White truffle</name>
    <dbReference type="NCBI Taxonomy" id="42251"/>
    <lineage>
        <taxon>Eukaryota</taxon>
        <taxon>Fungi</taxon>
        <taxon>Dikarya</taxon>
        <taxon>Ascomycota</taxon>
        <taxon>Pezizomycotina</taxon>
        <taxon>Pezizomycetes</taxon>
        <taxon>Pezizales</taxon>
        <taxon>Tuberaceae</taxon>
        <taxon>Tuber</taxon>
    </lineage>
</organism>
<sequence length="120" mass="13275">MSGDPCQGVPEPSMLTKVSSSEGKRIIPKEPICSNPFQAPPLSSKCRPISAACPVPSCLFVLKGETPHWYFKRHLKYPGLHGRTGDEKEAWLNLHKIEHERLLATLGSTSPPTSLAPRRY</sequence>
<accession>A0A2T6ZAT0</accession>
<dbReference type="EMBL" id="NESQ01000497">
    <property type="protein sequence ID" value="PUU72602.1"/>
    <property type="molecule type" value="Genomic_DNA"/>
</dbReference>
<reference evidence="2 3" key="1">
    <citation type="submission" date="2017-04" db="EMBL/GenBank/DDBJ databases">
        <title>Draft genome sequence of Tuber borchii Vittad., a whitish edible truffle.</title>
        <authorList>
            <consortium name="DOE Joint Genome Institute"/>
            <person name="Murat C."/>
            <person name="Kuo A."/>
            <person name="Barry K.W."/>
            <person name="Clum A."/>
            <person name="Dockter R.B."/>
            <person name="Fauchery L."/>
            <person name="Iotti M."/>
            <person name="Kohler A."/>
            <person name="Labutti K."/>
            <person name="Lindquist E.A."/>
            <person name="Lipzen A."/>
            <person name="Ohm R.A."/>
            <person name="Wang M."/>
            <person name="Grigoriev I.V."/>
            <person name="Zambonelli A."/>
            <person name="Martin F.M."/>
        </authorList>
    </citation>
    <scope>NUCLEOTIDE SEQUENCE [LARGE SCALE GENOMIC DNA]</scope>
    <source>
        <strain evidence="2 3">Tbo3840</strain>
    </source>
</reference>
<comment type="caution">
    <text evidence="2">The sequence shown here is derived from an EMBL/GenBank/DDBJ whole genome shotgun (WGS) entry which is preliminary data.</text>
</comment>